<protein>
    <submittedName>
        <fullName evidence="2">Uncharacterized protein</fullName>
    </submittedName>
</protein>
<evidence type="ECO:0000256" key="1">
    <source>
        <dbReference type="SAM" id="SignalP"/>
    </source>
</evidence>
<dbReference type="Proteomes" id="UP000886005">
    <property type="component" value="Unassembled WGS sequence"/>
</dbReference>
<sequence length="144" mass="16892">MRYLFWLGLLCFLPPLQAQEISFPVPLLPGDRFTVQERYNGQAVDTLWLLNKNQLRNFIIRAMKQEIDSARAGLLRQQVDLYKKKTEQMAEIIALRKKGYLHYRDLWLKTDEKLEKAEIRAERNLRIGFLSGVLLSAALVIFIK</sequence>
<reference evidence="2" key="1">
    <citation type="journal article" date="2020" name="mSystems">
        <title>Genome- and Community-Level Interaction Insights into Carbon Utilization and Element Cycling Functions of Hydrothermarchaeota in Hydrothermal Sediment.</title>
        <authorList>
            <person name="Zhou Z."/>
            <person name="Liu Y."/>
            <person name="Xu W."/>
            <person name="Pan J."/>
            <person name="Luo Z.H."/>
            <person name="Li M."/>
        </authorList>
    </citation>
    <scope>NUCLEOTIDE SEQUENCE [LARGE SCALE GENOMIC DNA]</scope>
    <source>
        <strain evidence="2">HyVt-456</strain>
    </source>
</reference>
<proteinExistence type="predicted"/>
<dbReference type="EMBL" id="DRLD01000352">
    <property type="protein sequence ID" value="HED11510.1"/>
    <property type="molecule type" value="Genomic_DNA"/>
</dbReference>
<accession>A0A7V1LP44</accession>
<evidence type="ECO:0000313" key="2">
    <source>
        <dbReference type="EMBL" id="HED11510.1"/>
    </source>
</evidence>
<dbReference type="AlphaFoldDB" id="A0A7V1LP44"/>
<keyword evidence="1" id="KW-0732">Signal</keyword>
<feature type="chain" id="PRO_5030684753" evidence="1">
    <location>
        <begin position="19"/>
        <end position="144"/>
    </location>
</feature>
<comment type="caution">
    <text evidence="2">The sequence shown here is derived from an EMBL/GenBank/DDBJ whole genome shotgun (WGS) entry which is preliminary data.</text>
</comment>
<feature type="signal peptide" evidence="1">
    <location>
        <begin position="1"/>
        <end position="18"/>
    </location>
</feature>
<organism evidence="2">
    <name type="scientific">Caldithrix abyssi</name>
    <dbReference type="NCBI Taxonomy" id="187145"/>
    <lineage>
        <taxon>Bacteria</taxon>
        <taxon>Pseudomonadati</taxon>
        <taxon>Calditrichota</taxon>
        <taxon>Calditrichia</taxon>
        <taxon>Calditrichales</taxon>
        <taxon>Calditrichaceae</taxon>
        <taxon>Caldithrix</taxon>
    </lineage>
</organism>
<name>A0A7V1LP44_CALAY</name>
<gene>
    <name evidence="2" type="ORF">ENJ10_12535</name>
</gene>